<feature type="non-terminal residue" evidence="2">
    <location>
        <position position="1"/>
    </location>
</feature>
<reference evidence="2" key="1">
    <citation type="submission" date="2015-11" db="EMBL/GenBank/DDBJ databases">
        <title>De novo transcriptome assembly of four potential Pierce s Disease insect vectors from Arizona vineyards.</title>
        <authorList>
            <person name="Tassone E.E."/>
        </authorList>
    </citation>
    <scope>NUCLEOTIDE SEQUENCE</scope>
</reference>
<accession>A0A1B6GP41</accession>
<sequence length="112" mass="12305">QKRGYSSLNGVVTVSSFDTSKVLDVEVLSKYCHVCSTSKGKAKPHFCKKNHEGSSGAMEVEGAKLLFARSECTRKVRYKNYLGDGDSKGFQAVVDSQPYGKDFQIEKLECVG</sequence>
<organism evidence="2">
    <name type="scientific">Cuerna arida</name>
    <dbReference type="NCBI Taxonomy" id="1464854"/>
    <lineage>
        <taxon>Eukaryota</taxon>
        <taxon>Metazoa</taxon>
        <taxon>Ecdysozoa</taxon>
        <taxon>Arthropoda</taxon>
        <taxon>Hexapoda</taxon>
        <taxon>Insecta</taxon>
        <taxon>Pterygota</taxon>
        <taxon>Neoptera</taxon>
        <taxon>Paraneoptera</taxon>
        <taxon>Hemiptera</taxon>
        <taxon>Auchenorrhyncha</taxon>
        <taxon>Membracoidea</taxon>
        <taxon>Cicadellidae</taxon>
        <taxon>Cicadellinae</taxon>
        <taxon>Proconiini</taxon>
        <taxon>Cuerna</taxon>
    </lineage>
</organism>
<dbReference type="InterPro" id="IPR049012">
    <property type="entry name" value="Mutator_transp_dom"/>
</dbReference>
<evidence type="ECO:0000313" key="2">
    <source>
        <dbReference type="EMBL" id="JAS64191.1"/>
    </source>
</evidence>
<dbReference type="Pfam" id="PF20700">
    <property type="entry name" value="Mutator"/>
    <property type="match status" value="1"/>
</dbReference>
<gene>
    <name evidence="2" type="ORF">g.48309</name>
</gene>
<protein>
    <recommendedName>
        <fullName evidence="1">Mutator-like transposase domain-containing protein</fullName>
    </recommendedName>
</protein>
<feature type="domain" description="Mutator-like transposase" evidence="1">
    <location>
        <begin position="1"/>
        <end position="111"/>
    </location>
</feature>
<proteinExistence type="predicted"/>
<dbReference type="EMBL" id="GECZ01005578">
    <property type="protein sequence ID" value="JAS64191.1"/>
    <property type="molecule type" value="Transcribed_RNA"/>
</dbReference>
<dbReference type="AlphaFoldDB" id="A0A1B6GP41"/>
<name>A0A1B6GP41_9HEMI</name>
<evidence type="ECO:0000259" key="1">
    <source>
        <dbReference type="Pfam" id="PF20700"/>
    </source>
</evidence>
<feature type="non-terminal residue" evidence="2">
    <location>
        <position position="112"/>
    </location>
</feature>